<dbReference type="STRING" id="1142394.PSMK_12760"/>
<feature type="region of interest" description="Disordered" evidence="1">
    <location>
        <begin position="55"/>
        <end position="84"/>
    </location>
</feature>
<organism evidence="2 3">
    <name type="scientific">Phycisphaera mikurensis (strain NBRC 102666 / KCTC 22515 / FYK2301M01)</name>
    <dbReference type="NCBI Taxonomy" id="1142394"/>
    <lineage>
        <taxon>Bacteria</taxon>
        <taxon>Pseudomonadati</taxon>
        <taxon>Planctomycetota</taxon>
        <taxon>Phycisphaerae</taxon>
        <taxon>Phycisphaerales</taxon>
        <taxon>Phycisphaeraceae</taxon>
        <taxon>Phycisphaera</taxon>
    </lineage>
</organism>
<dbReference type="HOGENOM" id="CLU_2344235_0_0_0"/>
<dbReference type="AlphaFoldDB" id="I0IDU7"/>
<evidence type="ECO:0000256" key="1">
    <source>
        <dbReference type="SAM" id="MobiDB-lite"/>
    </source>
</evidence>
<evidence type="ECO:0000313" key="3">
    <source>
        <dbReference type="Proteomes" id="UP000007881"/>
    </source>
</evidence>
<reference evidence="2 3" key="1">
    <citation type="submission" date="2012-02" db="EMBL/GenBank/DDBJ databases">
        <title>Complete genome sequence of Phycisphaera mikurensis NBRC 102666.</title>
        <authorList>
            <person name="Ankai A."/>
            <person name="Hosoyama A."/>
            <person name="Terui Y."/>
            <person name="Sekine M."/>
            <person name="Fukai R."/>
            <person name="Kato Y."/>
            <person name="Nakamura S."/>
            <person name="Yamada-Narita S."/>
            <person name="Kawakoshi A."/>
            <person name="Fukunaga Y."/>
            <person name="Yamazaki S."/>
            <person name="Fujita N."/>
        </authorList>
    </citation>
    <scope>NUCLEOTIDE SEQUENCE [LARGE SCALE GENOMIC DNA]</scope>
    <source>
        <strain evidence="3">NBRC 102666 / KCTC 22515 / FYK2301M01</strain>
    </source>
</reference>
<protein>
    <submittedName>
        <fullName evidence="2">Uncharacterized protein</fullName>
    </submittedName>
</protein>
<evidence type="ECO:0000313" key="2">
    <source>
        <dbReference type="EMBL" id="BAM03435.1"/>
    </source>
</evidence>
<dbReference type="KEGG" id="phm:PSMK_12760"/>
<gene>
    <name evidence="2" type="ordered locus">PSMK_12760</name>
</gene>
<feature type="compositionally biased region" description="Basic residues" evidence="1">
    <location>
        <begin position="55"/>
        <end position="64"/>
    </location>
</feature>
<feature type="region of interest" description="Disordered" evidence="1">
    <location>
        <begin position="1"/>
        <end position="33"/>
    </location>
</feature>
<accession>I0IDU7</accession>
<dbReference type="EMBL" id="AP012338">
    <property type="protein sequence ID" value="BAM03435.1"/>
    <property type="molecule type" value="Genomic_DNA"/>
</dbReference>
<dbReference type="Proteomes" id="UP000007881">
    <property type="component" value="Chromosome"/>
</dbReference>
<sequence>MPHRFRGGEAGGVADRPRVLRTPHPASGVASGHRPILDEVARVWGLSTVGAAPLPRRRRRRSHRSAACLRTPHPASGVASGHRPILDEVSRVEGLSL</sequence>
<proteinExistence type="predicted"/>
<keyword evidence="3" id="KW-1185">Reference proteome</keyword>
<name>I0IDU7_PHYMF</name>